<dbReference type="PROSITE" id="PS01162">
    <property type="entry name" value="QOR_ZETA_CRYSTAL"/>
    <property type="match status" value="1"/>
</dbReference>
<dbReference type="InterPro" id="IPR013154">
    <property type="entry name" value="ADH-like_N"/>
</dbReference>
<keyword evidence="2" id="KW-0560">Oxidoreductase</keyword>
<proteinExistence type="predicted"/>
<dbReference type="RefSeq" id="WP_282722766.1">
    <property type="nucleotide sequence ID" value="NZ_JASCQO010000042.1"/>
</dbReference>
<organism evidence="4 5">
    <name type="scientific">Halomonas kalidii</name>
    <dbReference type="NCBI Taxonomy" id="3043293"/>
    <lineage>
        <taxon>Bacteria</taxon>
        <taxon>Pseudomonadati</taxon>
        <taxon>Pseudomonadota</taxon>
        <taxon>Gammaproteobacteria</taxon>
        <taxon>Oceanospirillales</taxon>
        <taxon>Halomonadaceae</taxon>
        <taxon>Halomonas</taxon>
    </lineage>
</organism>
<keyword evidence="1" id="KW-0521">NADP</keyword>
<protein>
    <submittedName>
        <fullName evidence="4">Quinone oxidoreductase</fullName>
    </submittedName>
</protein>
<reference evidence="4 5" key="1">
    <citation type="submission" date="2023-04" db="EMBL/GenBank/DDBJ databases">
        <title>Halomonas strains isolated from rhizosphere soil.</title>
        <authorList>
            <person name="Xu L."/>
            <person name="Sun J.-Q."/>
        </authorList>
    </citation>
    <scope>NUCLEOTIDE SEQUENCE [LARGE SCALE GENOMIC DNA]</scope>
    <source>
        <strain evidence="4 5">LN1S58</strain>
    </source>
</reference>
<dbReference type="InterPro" id="IPR002364">
    <property type="entry name" value="Quin_OxRdtase/zeta-crystal_CS"/>
</dbReference>
<accession>A0ABT6VMT4</accession>
<dbReference type="SUPFAM" id="SSF51735">
    <property type="entry name" value="NAD(P)-binding Rossmann-fold domains"/>
    <property type="match status" value="1"/>
</dbReference>
<dbReference type="InterPro" id="IPR011032">
    <property type="entry name" value="GroES-like_sf"/>
</dbReference>
<dbReference type="InterPro" id="IPR036291">
    <property type="entry name" value="NAD(P)-bd_dom_sf"/>
</dbReference>
<dbReference type="SMART" id="SM00829">
    <property type="entry name" value="PKS_ER"/>
    <property type="match status" value="1"/>
</dbReference>
<dbReference type="InterPro" id="IPR020843">
    <property type="entry name" value="ER"/>
</dbReference>
<dbReference type="Gene3D" id="3.90.180.10">
    <property type="entry name" value="Medium-chain alcohol dehydrogenases, catalytic domain"/>
    <property type="match status" value="1"/>
</dbReference>
<dbReference type="EMBL" id="JASCQO010000042">
    <property type="protein sequence ID" value="MDI5935310.1"/>
    <property type="molecule type" value="Genomic_DNA"/>
</dbReference>
<keyword evidence="5" id="KW-1185">Reference proteome</keyword>
<evidence type="ECO:0000313" key="4">
    <source>
        <dbReference type="EMBL" id="MDI5935310.1"/>
    </source>
</evidence>
<sequence>MRAVRIHQYGTADELHCDAMPVPEPGPGEVLVRQHFAGVNFADVYMRNGLYHGEHTYGTQVPFTLGLEGTGVIEAVGKDISHLEPGMRVGYCLARGGYADFIVVPADRVIRLPDWCADDTAAALMLQGATSHYLTHSLFRLEPGHACLIHAGAGGVGQLLIQIAKARGAFVIATVGSQAKAELARSLGADQVILYRQQDVLDQVQQITDGAGVDVVYDSVGKDTIHISLRCLKVRGTCALFGASSGPVEAITPMELAEAGSVFLTRPHLAHYRRNAEEAQWRADDLFDLLHDGRLTVAIDSRFPLEAAAEAHRRLESRASSGKILLAI</sequence>
<evidence type="ECO:0000256" key="2">
    <source>
        <dbReference type="ARBA" id="ARBA00023002"/>
    </source>
</evidence>
<dbReference type="PANTHER" id="PTHR48106:SF13">
    <property type="entry name" value="QUINONE OXIDOREDUCTASE-RELATED"/>
    <property type="match status" value="1"/>
</dbReference>
<dbReference type="Proteomes" id="UP001244242">
    <property type="component" value="Unassembled WGS sequence"/>
</dbReference>
<feature type="domain" description="Enoyl reductase (ER)" evidence="3">
    <location>
        <begin position="10"/>
        <end position="326"/>
    </location>
</feature>
<name>A0ABT6VMT4_9GAMM</name>
<evidence type="ECO:0000259" key="3">
    <source>
        <dbReference type="SMART" id="SM00829"/>
    </source>
</evidence>
<dbReference type="InterPro" id="IPR013149">
    <property type="entry name" value="ADH-like_C"/>
</dbReference>
<evidence type="ECO:0000256" key="1">
    <source>
        <dbReference type="ARBA" id="ARBA00022857"/>
    </source>
</evidence>
<comment type="caution">
    <text evidence="4">The sequence shown here is derived from an EMBL/GenBank/DDBJ whole genome shotgun (WGS) entry which is preliminary data.</text>
</comment>
<dbReference type="Gene3D" id="3.40.50.720">
    <property type="entry name" value="NAD(P)-binding Rossmann-like Domain"/>
    <property type="match status" value="1"/>
</dbReference>
<dbReference type="CDD" id="cd05286">
    <property type="entry name" value="QOR2"/>
    <property type="match status" value="1"/>
</dbReference>
<dbReference type="SUPFAM" id="SSF50129">
    <property type="entry name" value="GroES-like"/>
    <property type="match status" value="1"/>
</dbReference>
<dbReference type="PANTHER" id="PTHR48106">
    <property type="entry name" value="QUINONE OXIDOREDUCTASE PIG3-RELATED"/>
    <property type="match status" value="1"/>
</dbReference>
<dbReference type="InterPro" id="IPR047618">
    <property type="entry name" value="QOR-like"/>
</dbReference>
<gene>
    <name evidence="4" type="ORF">QLQ84_16055</name>
</gene>
<evidence type="ECO:0000313" key="5">
    <source>
        <dbReference type="Proteomes" id="UP001244242"/>
    </source>
</evidence>
<dbReference type="Pfam" id="PF00107">
    <property type="entry name" value="ADH_zinc_N"/>
    <property type="match status" value="1"/>
</dbReference>
<dbReference type="Pfam" id="PF08240">
    <property type="entry name" value="ADH_N"/>
    <property type="match status" value="1"/>
</dbReference>